<comment type="caution">
    <text evidence="2">The sequence shown here is derived from an EMBL/GenBank/DDBJ whole genome shotgun (WGS) entry which is preliminary data.</text>
</comment>
<keyword evidence="1" id="KW-0732">Signal</keyword>
<feature type="chain" id="PRO_5040896652" description="Invasion associated locus B family protein" evidence="1">
    <location>
        <begin position="25"/>
        <end position="166"/>
    </location>
</feature>
<evidence type="ECO:0000256" key="1">
    <source>
        <dbReference type="SAM" id="SignalP"/>
    </source>
</evidence>
<dbReference type="Proteomes" id="UP000758856">
    <property type="component" value="Unassembled WGS sequence"/>
</dbReference>
<dbReference type="Proteomes" id="UP001143400">
    <property type="component" value="Unassembled WGS sequence"/>
</dbReference>
<keyword evidence="4" id="KW-1185">Reference proteome</keyword>
<evidence type="ECO:0000313" key="2">
    <source>
        <dbReference type="EMBL" id="GLK57191.1"/>
    </source>
</evidence>
<dbReference type="RefSeq" id="WP_204952032.1">
    <property type="nucleotide sequence ID" value="NZ_BSFF01000009.1"/>
</dbReference>
<feature type="signal peptide" evidence="1">
    <location>
        <begin position="1"/>
        <end position="24"/>
    </location>
</feature>
<dbReference type="AlphaFoldDB" id="A0A9W6MTJ8"/>
<gene>
    <name evidence="2" type="ORF">GCM10008170_32110</name>
    <name evidence="3" type="ORF">JOD31_003855</name>
</gene>
<proteinExistence type="predicted"/>
<evidence type="ECO:0000313" key="3">
    <source>
        <dbReference type="EMBL" id="MBM7853594.1"/>
    </source>
</evidence>
<organism evidence="2 5">
    <name type="scientific">Methylopila capsulata</name>
    <dbReference type="NCBI Taxonomy" id="61654"/>
    <lineage>
        <taxon>Bacteria</taxon>
        <taxon>Pseudomonadati</taxon>
        <taxon>Pseudomonadota</taxon>
        <taxon>Alphaproteobacteria</taxon>
        <taxon>Hyphomicrobiales</taxon>
        <taxon>Methylopilaceae</taxon>
        <taxon>Methylopila</taxon>
    </lineage>
</organism>
<name>A0A9W6MTJ8_9HYPH</name>
<sequence length="166" mass="16337">MISARLSPAVALSILAFGPSAATAQEAPDVWSSGYQMGAFWAAVSTKGGDVLSFSCGEGGGPHVQKGASARVVLASIKGQAATRQKIEAQFAADGLSVALPMTASEGELTLGQGADPAALAKLLGALRTAKTVSVAIEGVSTSFASTGSSEALEGVAGCAKAQAKP</sequence>
<evidence type="ECO:0008006" key="6">
    <source>
        <dbReference type="Google" id="ProtNLM"/>
    </source>
</evidence>
<evidence type="ECO:0000313" key="4">
    <source>
        <dbReference type="Proteomes" id="UP000758856"/>
    </source>
</evidence>
<protein>
    <recommendedName>
        <fullName evidence="6">Invasion associated locus B family protein</fullName>
    </recommendedName>
</protein>
<reference evidence="2" key="1">
    <citation type="journal article" date="2014" name="Int. J. Syst. Evol. Microbiol.">
        <title>Complete genome sequence of Corynebacterium casei LMG S-19264T (=DSM 44701T), isolated from a smear-ripened cheese.</title>
        <authorList>
            <consortium name="US DOE Joint Genome Institute (JGI-PGF)"/>
            <person name="Walter F."/>
            <person name="Albersmeier A."/>
            <person name="Kalinowski J."/>
            <person name="Ruckert C."/>
        </authorList>
    </citation>
    <scope>NUCLEOTIDE SEQUENCE</scope>
    <source>
        <strain evidence="2">VKM B-1606</strain>
    </source>
</reference>
<evidence type="ECO:0000313" key="5">
    <source>
        <dbReference type="Proteomes" id="UP001143400"/>
    </source>
</evidence>
<dbReference type="EMBL" id="JAFBCY010000005">
    <property type="protein sequence ID" value="MBM7853594.1"/>
    <property type="molecule type" value="Genomic_DNA"/>
</dbReference>
<reference evidence="3 4" key="2">
    <citation type="submission" date="2021-01" db="EMBL/GenBank/DDBJ databases">
        <title>Genomic Encyclopedia of Type Strains, Phase IV (KMG-IV): sequencing the most valuable type-strain genomes for metagenomic binning, comparative biology and taxonomic classification.</title>
        <authorList>
            <person name="Goeker M."/>
        </authorList>
    </citation>
    <scope>NUCLEOTIDE SEQUENCE [LARGE SCALE GENOMIC DNA]</scope>
    <source>
        <strain evidence="3 4">DSM 6130</strain>
    </source>
</reference>
<dbReference type="EMBL" id="BSFF01000009">
    <property type="protein sequence ID" value="GLK57191.1"/>
    <property type="molecule type" value="Genomic_DNA"/>
</dbReference>
<reference evidence="2" key="3">
    <citation type="submission" date="2023-01" db="EMBL/GenBank/DDBJ databases">
        <authorList>
            <person name="Sun Q."/>
            <person name="Evtushenko L."/>
        </authorList>
    </citation>
    <scope>NUCLEOTIDE SEQUENCE</scope>
    <source>
        <strain evidence="2">VKM B-1606</strain>
    </source>
</reference>
<accession>A0A9W6MTJ8</accession>